<evidence type="ECO:0000313" key="24">
    <source>
        <dbReference type="Proteomes" id="UP000011922"/>
    </source>
</evidence>
<dbReference type="GO" id="GO:0140078">
    <property type="term" value="F:class I DNA-(apurinic or apyrimidinic site) endonuclease activity"/>
    <property type="evidence" value="ECO:0007669"/>
    <property type="project" value="UniProtKB-EC"/>
</dbReference>
<keyword evidence="11" id="KW-0378">Hydrolase</keyword>
<dbReference type="EMBL" id="AOSV01000020">
    <property type="protein sequence ID" value="EMG37268.1"/>
    <property type="molecule type" value="Genomic_DNA"/>
</dbReference>
<keyword evidence="10 20" id="KW-0863">Zinc-finger</keyword>
<comment type="catalytic activity">
    <reaction evidence="19">
        <text>2'-deoxyribonucleotide-(2'-deoxyribose 5'-phosphate)-2'-deoxyribonucleotide-DNA = a 3'-end 2'-deoxyribonucleotide-(2,3-dehydro-2,3-deoxyribose 5'-phosphate)-DNA + a 5'-end 5'-phospho-2'-deoxyribonucleoside-DNA + H(+)</text>
        <dbReference type="Rhea" id="RHEA:66592"/>
        <dbReference type="Rhea" id="RHEA-COMP:13180"/>
        <dbReference type="Rhea" id="RHEA-COMP:16897"/>
        <dbReference type="Rhea" id="RHEA-COMP:17067"/>
        <dbReference type="ChEBI" id="CHEBI:15378"/>
        <dbReference type="ChEBI" id="CHEBI:136412"/>
        <dbReference type="ChEBI" id="CHEBI:157695"/>
        <dbReference type="ChEBI" id="CHEBI:167181"/>
        <dbReference type="EC" id="4.2.99.18"/>
    </reaction>
</comment>
<dbReference type="EC" id="3.2.2.23" evidence="5"/>
<dbReference type="InterPro" id="IPR015886">
    <property type="entry name" value="H2TH_FPG"/>
</dbReference>
<dbReference type="NCBIfam" id="NF002211">
    <property type="entry name" value="PRK01103.1"/>
    <property type="match status" value="1"/>
</dbReference>
<evidence type="ECO:0000256" key="14">
    <source>
        <dbReference type="ARBA" id="ARBA00023204"/>
    </source>
</evidence>
<dbReference type="CDD" id="cd08966">
    <property type="entry name" value="EcFpg-like_N"/>
    <property type="match status" value="1"/>
</dbReference>
<keyword evidence="14" id="KW-0234">DNA repair</keyword>
<dbReference type="InterPro" id="IPR015887">
    <property type="entry name" value="DNA_glyclase_Znf_dom_DNA_BS"/>
</dbReference>
<dbReference type="RefSeq" id="WP_005986934.1">
    <property type="nucleotide sequence ID" value="NZ_AOSV01000020.1"/>
</dbReference>
<feature type="domain" description="Formamidopyrimidine-DNA glycosylase catalytic" evidence="22">
    <location>
        <begin position="2"/>
        <end position="143"/>
    </location>
</feature>
<keyword evidence="13" id="KW-0238">DNA-binding</keyword>
<organism evidence="23 24">
    <name type="scientific">Desulfocurvibacter africanus PCS</name>
    <dbReference type="NCBI Taxonomy" id="1262666"/>
    <lineage>
        <taxon>Bacteria</taxon>
        <taxon>Pseudomonadati</taxon>
        <taxon>Thermodesulfobacteriota</taxon>
        <taxon>Desulfovibrionia</taxon>
        <taxon>Desulfovibrionales</taxon>
        <taxon>Desulfovibrionaceae</taxon>
        <taxon>Desulfocurvibacter</taxon>
    </lineage>
</organism>
<dbReference type="PANTHER" id="PTHR22993">
    <property type="entry name" value="FORMAMIDOPYRIMIDINE-DNA GLYCOSYLASE"/>
    <property type="match status" value="1"/>
</dbReference>
<keyword evidence="8" id="KW-0479">Metal-binding</keyword>
<dbReference type="PROSITE" id="PS51066">
    <property type="entry name" value="ZF_FPG_2"/>
    <property type="match status" value="1"/>
</dbReference>
<comment type="subunit">
    <text evidence="4">Monomer.</text>
</comment>
<dbReference type="SUPFAM" id="SSF57716">
    <property type="entry name" value="Glucocorticoid receptor-like (DNA-binding domain)"/>
    <property type="match status" value="1"/>
</dbReference>
<evidence type="ECO:0000256" key="19">
    <source>
        <dbReference type="ARBA" id="ARBA00044632"/>
    </source>
</evidence>
<comment type="caution">
    <text evidence="23">The sequence shown here is derived from an EMBL/GenBank/DDBJ whole genome shotgun (WGS) entry which is preliminary data.</text>
</comment>
<proteinExistence type="inferred from homology"/>
<dbReference type="EC" id="4.2.99.18" evidence="6"/>
<evidence type="ECO:0000256" key="6">
    <source>
        <dbReference type="ARBA" id="ARBA00012720"/>
    </source>
</evidence>
<gene>
    <name evidence="23" type="ORF">PCS_02106</name>
</gene>
<dbReference type="GO" id="GO:0006284">
    <property type="term" value="P:base-excision repair"/>
    <property type="evidence" value="ECO:0007669"/>
    <property type="project" value="InterPro"/>
</dbReference>
<evidence type="ECO:0000256" key="11">
    <source>
        <dbReference type="ARBA" id="ARBA00022801"/>
    </source>
</evidence>
<dbReference type="Proteomes" id="UP000011922">
    <property type="component" value="Unassembled WGS sequence"/>
</dbReference>
<dbReference type="SUPFAM" id="SSF46946">
    <property type="entry name" value="S13-like H2TH domain"/>
    <property type="match status" value="1"/>
</dbReference>
<evidence type="ECO:0000256" key="15">
    <source>
        <dbReference type="ARBA" id="ARBA00023239"/>
    </source>
</evidence>
<dbReference type="PROSITE" id="PS51068">
    <property type="entry name" value="FPG_CAT"/>
    <property type="match status" value="1"/>
</dbReference>
<evidence type="ECO:0000256" key="17">
    <source>
        <dbReference type="ARBA" id="ARBA00023295"/>
    </source>
</evidence>
<keyword evidence="16" id="KW-0511">Multifunctional enzyme</keyword>
<dbReference type="NCBIfam" id="TIGR00577">
    <property type="entry name" value="fpg"/>
    <property type="match status" value="1"/>
</dbReference>
<reference evidence="23 24" key="1">
    <citation type="journal article" date="2013" name="Genome Announc.">
        <title>Draft Genome Sequence for Desulfovibrio africanus Strain PCS.</title>
        <authorList>
            <person name="Brown S.D."/>
            <person name="Utturkar S.M."/>
            <person name="Arkin A.P."/>
            <person name="Deutschbauer A.M."/>
            <person name="Elias D.A."/>
            <person name="Hazen T.C."/>
            <person name="Chakraborty R."/>
        </authorList>
    </citation>
    <scope>NUCLEOTIDE SEQUENCE [LARGE SCALE GENOMIC DNA]</scope>
    <source>
        <strain evidence="23 24">PCS</strain>
    </source>
</reference>
<keyword evidence="15 23" id="KW-0456">Lyase</keyword>
<evidence type="ECO:0000256" key="20">
    <source>
        <dbReference type="PROSITE-ProRule" id="PRU00391"/>
    </source>
</evidence>
<dbReference type="InterPro" id="IPR000214">
    <property type="entry name" value="Znf_DNA_glyclase/AP_lyase"/>
</dbReference>
<dbReference type="InterPro" id="IPR010663">
    <property type="entry name" value="Znf_FPG/IleRS"/>
</dbReference>
<evidence type="ECO:0000256" key="4">
    <source>
        <dbReference type="ARBA" id="ARBA00011245"/>
    </source>
</evidence>
<keyword evidence="12" id="KW-0862">Zinc</keyword>
<keyword evidence="9" id="KW-0227">DNA damage</keyword>
<dbReference type="OrthoDB" id="9800855at2"/>
<comment type="similarity">
    <text evidence="3">Belongs to the FPG family.</text>
</comment>
<dbReference type="Pfam" id="PF06831">
    <property type="entry name" value="H2TH"/>
    <property type="match status" value="1"/>
</dbReference>
<dbReference type="PROSITE" id="PS01242">
    <property type="entry name" value="ZF_FPG_1"/>
    <property type="match status" value="1"/>
</dbReference>
<evidence type="ECO:0000256" key="12">
    <source>
        <dbReference type="ARBA" id="ARBA00022833"/>
    </source>
</evidence>
<dbReference type="PANTHER" id="PTHR22993:SF9">
    <property type="entry name" value="FORMAMIDOPYRIMIDINE-DNA GLYCOSYLASE"/>
    <property type="match status" value="1"/>
</dbReference>
<dbReference type="FunFam" id="1.10.8.50:FF:000003">
    <property type="entry name" value="Formamidopyrimidine-DNA glycosylase"/>
    <property type="match status" value="1"/>
</dbReference>
<dbReference type="Pfam" id="PF06827">
    <property type="entry name" value="zf-FPG_IleRS"/>
    <property type="match status" value="1"/>
</dbReference>
<evidence type="ECO:0000256" key="9">
    <source>
        <dbReference type="ARBA" id="ARBA00022763"/>
    </source>
</evidence>
<evidence type="ECO:0000256" key="13">
    <source>
        <dbReference type="ARBA" id="ARBA00023125"/>
    </source>
</evidence>
<evidence type="ECO:0000256" key="1">
    <source>
        <dbReference type="ARBA" id="ARBA00001668"/>
    </source>
</evidence>
<evidence type="ECO:0000256" key="8">
    <source>
        <dbReference type="ARBA" id="ARBA00022723"/>
    </source>
</evidence>
<feature type="domain" description="FPG-type" evidence="21">
    <location>
        <begin position="266"/>
        <end position="300"/>
    </location>
</feature>
<evidence type="ECO:0000256" key="18">
    <source>
        <dbReference type="ARBA" id="ARBA00030638"/>
    </source>
</evidence>
<name>M5Q2B0_DESAF</name>
<dbReference type="Pfam" id="PF01149">
    <property type="entry name" value="Fapy_DNA_glyco"/>
    <property type="match status" value="1"/>
</dbReference>
<evidence type="ECO:0000313" key="23">
    <source>
        <dbReference type="EMBL" id="EMG37268.1"/>
    </source>
</evidence>
<dbReference type="GO" id="GO:0008270">
    <property type="term" value="F:zinc ion binding"/>
    <property type="evidence" value="ECO:0007669"/>
    <property type="project" value="UniProtKB-KW"/>
</dbReference>
<dbReference type="InterPro" id="IPR010979">
    <property type="entry name" value="Ribosomal_uS13-like_H2TH"/>
</dbReference>
<dbReference type="InterPro" id="IPR035937">
    <property type="entry name" value="FPG_N"/>
</dbReference>
<dbReference type="GO" id="GO:0003684">
    <property type="term" value="F:damaged DNA binding"/>
    <property type="evidence" value="ECO:0007669"/>
    <property type="project" value="InterPro"/>
</dbReference>
<dbReference type="InterPro" id="IPR012319">
    <property type="entry name" value="FPG_cat"/>
</dbReference>
<comment type="cofactor">
    <cofactor evidence="2">
        <name>Zn(2+)</name>
        <dbReference type="ChEBI" id="CHEBI:29105"/>
    </cofactor>
</comment>
<evidence type="ECO:0000256" key="2">
    <source>
        <dbReference type="ARBA" id="ARBA00001947"/>
    </source>
</evidence>
<evidence type="ECO:0000256" key="16">
    <source>
        <dbReference type="ARBA" id="ARBA00023268"/>
    </source>
</evidence>
<evidence type="ECO:0000259" key="21">
    <source>
        <dbReference type="PROSITE" id="PS51066"/>
    </source>
</evidence>
<keyword evidence="17" id="KW-0326">Glycosidase</keyword>
<evidence type="ECO:0000256" key="3">
    <source>
        <dbReference type="ARBA" id="ARBA00009409"/>
    </source>
</evidence>
<dbReference type="SMART" id="SM01232">
    <property type="entry name" value="H2TH"/>
    <property type="match status" value="1"/>
</dbReference>
<dbReference type="Gene3D" id="3.20.190.10">
    <property type="entry name" value="MutM-like, N-terminal"/>
    <property type="match status" value="1"/>
</dbReference>
<dbReference type="PATRIC" id="fig|1262666.3.peg.2137"/>
<evidence type="ECO:0000256" key="5">
    <source>
        <dbReference type="ARBA" id="ARBA00012024"/>
    </source>
</evidence>
<sequence length="308" mass="33684">MPELPEVETIARGLALDIQGRVIAEVEVRYSGAVCQSAGPGTTRKTTTPEKGRAFADLVRGRRVDKVWRRAKLLVFDLGPKNAAAESGADKVSPADLHLVFHLKMTGSVWLPPSGAQPDAHTHIVFTLDNGAKVHFRDIRKFGWCLALTDEELRSMPFFAALGPEPLEIGEKDFVALFKGRKAGMKALLLDQEVIAGIGNIYADESLFRSGIHPRTKAADVPDAKLRSLHKELQAVLRQAIAENGSTFSDYRTALGDAGAFQNRFLVYGRAGEKCVKCGGKLQSEVVAGRTSVFCPKCQENKDILWKE</sequence>
<protein>
    <recommendedName>
        <fullName evidence="7">Formamidopyrimidine-DNA glycosylase</fullName>
        <ecNumber evidence="5">3.2.2.23</ecNumber>
        <ecNumber evidence="6">4.2.99.18</ecNumber>
    </recommendedName>
    <alternativeName>
        <fullName evidence="18">DNA-(apurinic or apyrimidinic site) lyase MutM</fullName>
    </alternativeName>
</protein>
<dbReference type="AlphaFoldDB" id="M5Q2B0"/>
<accession>M5Q2B0</accession>
<comment type="catalytic activity">
    <reaction evidence="1">
        <text>Hydrolysis of DNA containing ring-opened 7-methylguanine residues, releasing 2,6-diamino-4-hydroxy-5-(N-methyl)formamidopyrimidine.</text>
        <dbReference type="EC" id="3.2.2.23"/>
    </reaction>
</comment>
<evidence type="ECO:0000256" key="10">
    <source>
        <dbReference type="ARBA" id="ARBA00022771"/>
    </source>
</evidence>
<dbReference type="SUPFAM" id="SSF81624">
    <property type="entry name" value="N-terminal domain of MutM-like DNA repair proteins"/>
    <property type="match status" value="1"/>
</dbReference>
<evidence type="ECO:0000256" key="7">
    <source>
        <dbReference type="ARBA" id="ARBA00016240"/>
    </source>
</evidence>
<evidence type="ECO:0000259" key="22">
    <source>
        <dbReference type="PROSITE" id="PS51068"/>
    </source>
</evidence>
<dbReference type="SMART" id="SM00898">
    <property type="entry name" value="Fapy_DNA_glyco"/>
    <property type="match status" value="1"/>
</dbReference>
<dbReference type="InterPro" id="IPR020629">
    <property type="entry name" value="FPG_Glyclase"/>
</dbReference>
<dbReference type="Gene3D" id="1.10.8.50">
    <property type="match status" value="1"/>
</dbReference>
<dbReference type="GO" id="GO:0034039">
    <property type="term" value="F:8-oxo-7,8-dihydroguanine DNA N-glycosylase activity"/>
    <property type="evidence" value="ECO:0007669"/>
    <property type="project" value="TreeGrafter"/>
</dbReference>